<dbReference type="InterPro" id="IPR011204">
    <property type="entry name" value="Virulence_RhuM-like"/>
</dbReference>
<evidence type="ECO:0000313" key="2">
    <source>
        <dbReference type="EMBL" id="SMO57731.1"/>
    </source>
</evidence>
<accession>A0A521CG17</accession>
<dbReference type="Pfam" id="PF13310">
    <property type="entry name" value="Virulence_RhuM"/>
    <property type="match status" value="1"/>
</dbReference>
<dbReference type="AlphaFoldDB" id="A0A521CG17"/>
<dbReference type="OrthoDB" id="9802752at2"/>
<dbReference type="Proteomes" id="UP000317557">
    <property type="component" value="Unassembled WGS sequence"/>
</dbReference>
<reference evidence="2 3" key="1">
    <citation type="submission" date="2017-05" db="EMBL/GenBank/DDBJ databases">
        <authorList>
            <person name="Varghese N."/>
            <person name="Submissions S."/>
        </authorList>
    </citation>
    <scope>NUCLEOTIDE SEQUENCE [LARGE SCALE GENOMIC DNA]</scope>
    <source>
        <strain evidence="2 3">DSM 21985</strain>
    </source>
</reference>
<name>A0A521CG17_9BACT</name>
<dbReference type="PANTHER" id="PTHR35810:SF1">
    <property type="entry name" value="CYTOPLASMIC PROTEIN"/>
    <property type="match status" value="1"/>
</dbReference>
<keyword evidence="3" id="KW-1185">Reference proteome</keyword>
<dbReference type="RefSeq" id="WP_142453907.1">
    <property type="nucleotide sequence ID" value="NZ_FXTP01000005.1"/>
</dbReference>
<dbReference type="EMBL" id="FXTP01000005">
    <property type="protein sequence ID" value="SMO57731.1"/>
    <property type="molecule type" value="Genomic_DNA"/>
</dbReference>
<keyword evidence="1" id="KW-0175">Coiled coil</keyword>
<gene>
    <name evidence="2" type="ORF">SAMN06265219_10578</name>
</gene>
<feature type="coiled-coil region" evidence="1">
    <location>
        <begin position="300"/>
        <end position="340"/>
    </location>
</feature>
<organism evidence="2 3">
    <name type="scientific">Gracilimonas mengyeensis</name>
    <dbReference type="NCBI Taxonomy" id="1302730"/>
    <lineage>
        <taxon>Bacteria</taxon>
        <taxon>Pseudomonadati</taxon>
        <taxon>Balneolota</taxon>
        <taxon>Balneolia</taxon>
        <taxon>Balneolales</taxon>
        <taxon>Balneolaceae</taxon>
        <taxon>Gracilimonas</taxon>
    </lineage>
</organism>
<dbReference type="PIRSF" id="PIRSF015268">
    <property type="entry name" value="Virulence_RhuM"/>
    <property type="match status" value="1"/>
</dbReference>
<evidence type="ECO:0000313" key="3">
    <source>
        <dbReference type="Proteomes" id="UP000317557"/>
    </source>
</evidence>
<proteinExistence type="predicted"/>
<protein>
    <submittedName>
        <fullName evidence="2">Uncharacterized conserved protein</fullName>
    </submittedName>
</protein>
<sequence length="342" mass="40536">MSEMQDERYGEFLIYNSPDGEADIEVRLENESLWMSQQQMTELFQTTKQNISLHIKNIYQEEELEEEATVKEYLTVQNEGDRQVKRPIKYYNLDMILSVGYRVRSAIGTHFRKWATERLREYLVKGFVMDDDRLKHPGGWDYFDELLERIRDIRASEKRFYQKVKDIYALSADYDSKSNAAQLFFKKVQNKMLWVVTGQTAAELIVGRSDTGKPNMGLTSWKGNKVRKQDVDTAKNYLKEDEISELNRIVTMYLDYAEDQARRRKAMYMKDWEDRLDAFLEFNERDILDHAGSLKASVAKKLAGERYDDFNKKRKQLEARKADEETLEELKQIEEKARKKNE</sequence>
<dbReference type="PANTHER" id="PTHR35810">
    <property type="entry name" value="CYTOPLASMIC PROTEIN-RELATED"/>
    <property type="match status" value="1"/>
</dbReference>
<evidence type="ECO:0000256" key="1">
    <source>
        <dbReference type="SAM" id="Coils"/>
    </source>
</evidence>